<gene>
    <name evidence="1" type="ORF">AWB76_04965</name>
</gene>
<keyword evidence="2" id="KW-1185">Reference proteome</keyword>
<dbReference type="EMBL" id="FCOI02000018">
    <property type="protein sequence ID" value="SAK75808.1"/>
    <property type="molecule type" value="Genomic_DNA"/>
</dbReference>
<dbReference type="Proteomes" id="UP000054624">
    <property type="component" value="Unassembled WGS sequence"/>
</dbReference>
<organism evidence="1 2">
    <name type="scientific">Caballeronia temeraria</name>
    <dbReference type="NCBI Taxonomy" id="1777137"/>
    <lineage>
        <taxon>Bacteria</taxon>
        <taxon>Pseudomonadati</taxon>
        <taxon>Pseudomonadota</taxon>
        <taxon>Betaproteobacteria</taxon>
        <taxon>Burkholderiales</taxon>
        <taxon>Burkholderiaceae</taxon>
        <taxon>Caballeronia</taxon>
    </lineage>
</organism>
<proteinExistence type="predicted"/>
<dbReference type="AlphaFoldDB" id="A0A158C0C9"/>
<sequence>MTLRATKRAGSCISSTRAISLTTSGTVAVPFGSKTDLAAARLREPKIAYASSLVFAGKGIARSASLVPTSNETELNWPLAYNLPGSSVTSLPSIIGPDDQVALAEDAEPRFNPFTTWSAVSARSWANALVSLPEIPMLCAKAVPSCSPDATFPDPVAVR</sequence>
<accession>A0A158C0C9</accession>
<protein>
    <submittedName>
        <fullName evidence="1">Uncharacterized protein</fullName>
    </submittedName>
</protein>
<evidence type="ECO:0000313" key="1">
    <source>
        <dbReference type="EMBL" id="SAK75808.1"/>
    </source>
</evidence>
<name>A0A158C0C9_9BURK</name>
<reference evidence="2" key="1">
    <citation type="submission" date="2016-01" db="EMBL/GenBank/DDBJ databases">
        <authorList>
            <person name="Peeters Charlotte."/>
        </authorList>
    </citation>
    <scope>NUCLEOTIDE SEQUENCE [LARGE SCALE GENOMIC DNA]</scope>
</reference>
<evidence type="ECO:0000313" key="2">
    <source>
        <dbReference type="Proteomes" id="UP000054624"/>
    </source>
</evidence>